<comment type="similarity">
    <text evidence="2">Belongs to the CRISPR-associated protein Cas9 family. Subtype II-A subfamily.</text>
</comment>
<dbReference type="Gene3D" id="3.30.420.10">
    <property type="entry name" value="Ribonuclease H-like superfamily/Ribonuclease H"/>
    <property type="match status" value="1"/>
</dbReference>
<dbReference type="Pfam" id="PF22702">
    <property type="entry name" value="Cas9_RuvC"/>
    <property type="match status" value="1"/>
</dbReference>
<dbReference type="GO" id="GO:0003723">
    <property type="term" value="F:RNA binding"/>
    <property type="evidence" value="ECO:0007669"/>
    <property type="project" value="UniProtKB-UniRule"/>
</dbReference>
<dbReference type="EC" id="3.1.-.-" evidence="13"/>
<accession>A0A6L5P7C5</accession>
<dbReference type="InterPro" id="IPR032237">
    <property type="entry name" value="Cas9_PI"/>
</dbReference>
<dbReference type="HAMAP" id="MF_01480">
    <property type="entry name" value="Cas9"/>
    <property type="match status" value="1"/>
</dbReference>
<proteinExistence type="inferred from homology"/>
<evidence type="ECO:0000256" key="5">
    <source>
        <dbReference type="ARBA" id="ARBA00022759"/>
    </source>
</evidence>
<dbReference type="Pfam" id="PF16595">
    <property type="entry name" value="Cas9_PI"/>
    <property type="match status" value="1"/>
</dbReference>
<name>A0A6L5P7C5_LIMRT</name>
<keyword evidence="6 13" id="KW-0378">Hydrolase</keyword>
<evidence type="ECO:0000256" key="4">
    <source>
        <dbReference type="ARBA" id="ARBA00022723"/>
    </source>
</evidence>
<comment type="caution">
    <text evidence="13">Lacks conserved residue(s) required for the propagation of feature annotation.</text>
</comment>
<comment type="similarity">
    <text evidence="13">Belongs to the CRISPR-associated Cas9 family.</text>
</comment>
<dbReference type="GO" id="GO:0051607">
    <property type="term" value="P:defense response to virus"/>
    <property type="evidence" value="ECO:0007669"/>
    <property type="project" value="UniProtKB-UniRule"/>
</dbReference>
<keyword evidence="11" id="KW-0464">Manganese</keyword>
<evidence type="ECO:0000256" key="13">
    <source>
        <dbReference type="HAMAP-Rule" id="MF_01480"/>
    </source>
</evidence>
<dbReference type="NCBIfam" id="TIGR01865">
    <property type="entry name" value="cas_Csn1"/>
    <property type="match status" value="1"/>
</dbReference>
<dbReference type="InterPro" id="IPR003615">
    <property type="entry name" value="HNH_nuc"/>
</dbReference>
<evidence type="ECO:0000256" key="8">
    <source>
        <dbReference type="ARBA" id="ARBA00022884"/>
    </source>
</evidence>
<evidence type="ECO:0000259" key="14">
    <source>
        <dbReference type="PROSITE" id="PS51749"/>
    </source>
</evidence>
<evidence type="ECO:0000256" key="9">
    <source>
        <dbReference type="ARBA" id="ARBA00023118"/>
    </source>
</evidence>
<evidence type="ECO:0000256" key="2">
    <source>
        <dbReference type="ARBA" id="ARBA00005244"/>
    </source>
</evidence>
<dbReference type="InterPro" id="IPR032239">
    <property type="entry name" value="Cas9-BH"/>
</dbReference>
<comment type="domain">
    <text evidence="13">Has 2 endonuclease domains. The discontinuous RuvC-like domain cleaves the target DNA noncomplementary to crRNA while the HNH nuclease domain cleaves the target DNA complementary to crRNA.</text>
</comment>
<dbReference type="EMBL" id="WJNA01000034">
    <property type="protein sequence ID" value="MRH09849.1"/>
    <property type="molecule type" value="Genomic_DNA"/>
</dbReference>
<organism evidence="15 16">
    <name type="scientific">Limosilactobacillus reuteri</name>
    <name type="common">Lactobacillus reuteri</name>
    <dbReference type="NCBI Taxonomy" id="1598"/>
    <lineage>
        <taxon>Bacteria</taxon>
        <taxon>Bacillati</taxon>
        <taxon>Bacillota</taxon>
        <taxon>Bacilli</taxon>
        <taxon>Lactobacillales</taxon>
        <taxon>Lactobacillaceae</taxon>
        <taxon>Limosilactobacillus</taxon>
    </lineage>
</organism>
<protein>
    <recommendedName>
        <fullName evidence="13">CRISPR-associated endonuclease Cas9</fullName>
        <ecNumber evidence="13">3.1.-.-</ecNumber>
    </recommendedName>
</protein>
<evidence type="ECO:0000256" key="1">
    <source>
        <dbReference type="ARBA" id="ARBA00001946"/>
    </source>
</evidence>
<comment type="subunit">
    <text evidence="12 13">Monomer. Binds crRNA and tracrRNA.</text>
</comment>
<evidence type="ECO:0000256" key="11">
    <source>
        <dbReference type="ARBA" id="ARBA00023211"/>
    </source>
</evidence>
<dbReference type="GO" id="GO:0043571">
    <property type="term" value="P:maintenance of CRISPR repeat elements"/>
    <property type="evidence" value="ECO:0007669"/>
    <property type="project" value="UniProtKB-UniRule"/>
</dbReference>
<dbReference type="RefSeq" id="WP_153705262.1">
    <property type="nucleotide sequence ID" value="NZ_WJNA01000034.1"/>
</dbReference>
<dbReference type="InterPro" id="IPR036397">
    <property type="entry name" value="RNaseH_sf"/>
</dbReference>
<evidence type="ECO:0000256" key="6">
    <source>
        <dbReference type="ARBA" id="ARBA00022801"/>
    </source>
</evidence>
<dbReference type="GO" id="GO:0046872">
    <property type="term" value="F:metal ion binding"/>
    <property type="evidence" value="ECO:0007669"/>
    <property type="project" value="UniProtKB-UniRule"/>
</dbReference>
<evidence type="ECO:0000256" key="10">
    <source>
        <dbReference type="ARBA" id="ARBA00023125"/>
    </source>
</evidence>
<feature type="active site" description="Proton acceptor for HNH nuclease domain" evidence="13">
    <location>
        <position position="854"/>
    </location>
</feature>
<keyword evidence="9 13" id="KW-0051">Antiviral defense</keyword>
<keyword evidence="4" id="KW-0479">Metal-binding</keyword>
<feature type="domain" description="HNH Cas9-type" evidence="14">
    <location>
        <begin position="775"/>
        <end position="933"/>
    </location>
</feature>
<dbReference type="Pfam" id="PF16593">
    <property type="entry name" value="Cas9-BH"/>
    <property type="match status" value="1"/>
</dbReference>
<dbReference type="InterPro" id="IPR028629">
    <property type="entry name" value="Cas9"/>
</dbReference>
<keyword evidence="10 13" id="KW-0238">DNA-binding</keyword>
<keyword evidence="3 13" id="KW-0540">Nuclease</keyword>
<comment type="caution">
    <text evidence="15">The sequence shown here is derived from an EMBL/GenBank/DDBJ whole genome shotgun (WGS) entry which is preliminary data.</text>
</comment>
<comment type="cofactor">
    <cofactor evidence="1">
        <name>Mg(2+)</name>
        <dbReference type="ChEBI" id="CHEBI:18420"/>
    </cofactor>
</comment>
<evidence type="ECO:0000313" key="15">
    <source>
        <dbReference type="EMBL" id="MRH09849.1"/>
    </source>
</evidence>
<dbReference type="Proteomes" id="UP000472879">
    <property type="component" value="Unassembled WGS sequence"/>
</dbReference>
<dbReference type="InterPro" id="IPR033114">
    <property type="entry name" value="HNH_CAS9"/>
</dbReference>
<evidence type="ECO:0000256" key="3">
    <source>
        <dbReference type="ARBA" id="ARBA00022722"/>
    </source>
</evidence>
<dbReference type="GO" id="GO:0003677">
    <property type="term" value="F:DNA binding"/>
    <property type="evidence" value="ECO:0007669"/>
    <property type="project" value="UniProtKB-UniRule"/>
</dbReference>
<dbReference type="Pfam" id="PF13395">
    <property type="entry name" value="HNH_4"/>
    <property type="match status" value="1"/>
</dbReference>
<dbReference type="GO" id="GO:0016787">
    <property type="term" value="F:hydrolase activity"/>
    <property type="evidence" value="ECO:0007669"/>
    <property type="project" value="UniProtKB-KW"/>
</dbReference>
<evidence type="ECO:0000256" key="7">
    <source>
        <dbReference type="ARBA" id="ARBA00022842"/>
    </source>
</evidence>
<comment type="function">
    <text evidence="13">CRISPR (clustered regularly interspaced short palindromic repeat) is an adaptive immune system that provides protection against mobile genetic elements (viruses, transposable elements and conjugative plasmids). CRISPR clusters contain spacers, sequences complementary to antecedent mobile elements, and target invading nucleic acids. CRISPR clusters are transcribed and processed into CRISPR RNA (crRNA). In type II CRISPR systems correct processing of pre-crRNA requires a trans-encoded small RNA (tracrRNA), endogenous ribonuclease 3 (rnc) and this protein. The tracrRNA serves as a guide for ribonuclease 3-aided processing of pre-crRNA. Subsequently Cas9/crRNA/tracrRNA endonucleolytically cleaves linear or circular dsDNA target complementary to the spacer; Cas9 is inactive in the absence of the 2 guide RNAs (gRNA). Cas9 recognizes the protospacer adjacent motif (PAM) in the CRISPR repeat sequences to help distinguish self versus nonself, as targets within the bacterial CRISPR locus do not have PAMs. PAM recognition is also required for catalytic activity.</text>
</comment>
<evidence type="ECO:0000256" key="12">
    <source>
        <dbReference type="ARBA" id="ARBA00046380"/>
    </source>
</evidence>
<keyword evidence="7" id="KW-0460">Magnesium</keyword>
<dbReference type="Pfam" id="PF16592">
    <property type="entry name" value="Cas9_REC"/>
    <property type="match status" value="1"/>
</dbReference>
<dbReference type="InterPro" id="IPR032240">
    <property type="entry name" value="Cas9_REC"/>
</dbReference>
<reference evidence="15 16" key="1">
    <citation type="submission" date="2019-11" db="EMBL/GenBank/DDBJ databases">
        <title>Draft genome sequence of 12 host-associated Lactobacillus reuteri rodent strains.</title>
        <authorList>
            <person name="Zhang S."/>
            <person name="Ozcam M."/>
            <person name="Van Pijkeren J.P."/>
        </authorList>
    </citation>
    <scope>NUCLEOTIDE SEQUENCE [LARGE SCALE GENOMIC DNA]</scope>
    <source>
        <strain evidence="15 16">Lr4020</strain>
    </source>
</reference>
<keyword evidence="5 13" id="KW-0255">Endonuclease</keyword>
<dbReference type="PROSITE" id="PS51749">
    <property type="entry name" value="HNH_CAS9"/>
    <property type="match status" value="1"/>
</dbReference>
<dbReference type="GO" id="GO:0004519">
    <property type="term" value="F:endonuclease activity"/>
    <property type="evidence" value="ECO:0007669"/>
    <property type="project" value="UniProtKB-UniRule"/>
</dbReference>
<sequence length="1382" mass="159914">MIKKDYNIGLDIGATSVGFAGIDEQYDPIKLKGKTVVGVNLFEEGQTAADRRSFRTTRRRLNRRKWRLSLLEEFFDPYITPVDPTFFARLKESNLSPKDNNKNFSGSLLFPDITDQKFYEEYPTIYHLRYALMTENKKFDLRAIFLAIHHMIKYRGNFLNSTPVAHFDTSKIDFANDFSKLNRLYLNEDPNNIFEINLQNVKEISDILLDHSIKKFDKQKQVAKLLLTSQNDKELDKRNKQIATQISKAILGYNFSLNEILKIEAVNKSKWKLNFSSADIDDTLPDLISELDESQESILNIILSLYSRLTLNGIVPSGMSLSEAMIDKYGTHKEHLDLLKKYLKTLPIKNRKEIAEAYAEYVGNSLKKSGHISQEEFYKAVKKNLDKSETAQKILSLISEEKFMPKQRTNQNGVIPYQLHQKELDQIIVNQSQYYPWLAELNPVTEHKDAKYKLDELIAFRVPYYVGPLIDPKTIPQTEQGNKNASFAWMVRKKNGQITPWNFDKKVDRISSANNFIKRMTTKDTYLIGEDVLPAHSLIYERFKVLNELNMIRVNGKKLSVSVKQNLYNDLFKQQKTINRKKLANYLQANLGIPERPQITGLSDPEKFNSQLSSYIDLQKILGSEIVDDPNKQDDLEKIIEWSTVFEDSRIYKVKLQEIGWLTEKQKNELVSHRYQGWGRLSKKLLVELKDKNGRSIIDLLWNSQRTFMEIQSRPEFAEQITNENQDKLTEDNYEDVLADAYTSPQNKKAIRQVIKVVDDIVKATGKAPKFISLEFARLDERSDRVKSRKTQIQKIYETTAKELLKDDQLIKELGSVSDLSDRLYLYFTQLGRDMYTGKPINIDEISTMYDIDHILPQAFLKDDSLDNRVLVRRQDNNAKSDTVPALKFGKMKPFWNKLQKHGLISKRKLNNLQTNPESIDKFKAVGFVNRQLVETRQVIKLAANILASRYPDSKIIEVKASLTHQMRESFNLIKNRDVNDYHHAVDAYLSAFVGQYLYNRYPKLQPYFVYGQFKKFDKQSTRIGMKTNHFNFLYDLEPEGKNVKIKKPTKIINKETGEIIGDRDKLVAKLNRVYNFKYMLVSQEVYTRSGALFDQTIYPANSGKKLIPLKQNKTTAIYGGYSGSKAAYMSIIRLRDKKGETYRIVGIPVRAVNKLNQAKKKSNEKYLAELKTVIEPQIAKTKKDRKTGQRVLVPQEFDVIIPEVMYRQLIVDGDQKFTLGSSTYQYNARQLVLNSESLVTLSKNFIESTNVTSEVKNNRLTKVYDDILNKVNRYFSLYDKNKFRQRLNEGREKFIELPIDSKFKNNKKIAVGKREVLQNILIGLHNNAGMGNLKSLGITTPFGQLQMPNGITLSPNAYLIYQSPTGLFERKVYLNTISPLK</sequence>
<dbReference type="InterPro" id="IPR055228">
    <property type="entry name" value="Cas9_RuvC"/>
</dbReference>
<evidence type="ECO:0000313" key="16">
    <source>
        <dbReference type="Proteomes" id="UP000472879"/>
    </source>
</evidence>
<keyword evidence="8 13" id="KW-0694">RNA-binding</keyword>
<feature type="active site" description="For RuvC-like nuclease domain" evidence="13">
    <location>
        <position position="11"/>
    </location>
</feature>
<gene>
    <name evidence="13 15" type="primary">cas9</name>
    <name evidence="15" type="ORF">GIX81_10495</name>
</gene>